<sequence>MASSPAPRPKILWFARLERRFHSWRERRARARGQRPTVAAYPGYGGDGWVRVLGRVLIAPKVRPADGGEYASVRGWRSFASVPVAFAQVQVTVAGAVHEVVADRGGVIDVELPGSLPPGWQTVTMSVEGSETIETRVFVIGADVEFGIVSDIDDTVMVTALPRPFIAAWNSFVLNEHARQPVPGMAVMLERLTRDKPGSPVIYLSTGAWNVAPTLIRFLRRHVFPSGPMLLTDWGPTHDRWFRSGRDHKAENLRRLAQEFPHVRWLLIGDDGQHDDALYTAFASEYPERVRAVAIRQLSPAEAVLAGGRTAVNDHSAAQVPWVSGTDGAALLDRLADVGVIAPD</sequence>
<dbReference type="InterPro" id="IPR019236">
    <property type="entry name" value="APP1_cat"/>
</dbReference>
<dbReference type="Proteomes" id="UP000509638">
    <property type="component" value="Chromosome"/>
</dbReference>
<dbReference type="GO" id="GO:0008195">
    <property type="term" value="F:phosphatidate phosphatase activity"/>
    <property type="evidence" value="ECO:0007669"/>
    <property type="project" value="InterPro"/>
</dbReference>
<gene>
    <name evidence="2" type="ORF">HW566_00860</name>
</gene>
<dbReference type="Pfam" id="PF09949">
    <property type="entry name" value="APP1_cat"/>
    <property type="match status" value="1"/>
</dbReference>
<feature type="domain" description="Phosphatidate phosphatase APP1 catalytic" evidence="1">
    <location>
        <begin position="146"/>
        <end position="297"/>
    </location>
</feature>
<evidence type="ECO:0000313" key="2">
    <source>
        <dbReference type="EMBL" id="QLD10460.1"/>
    </source>
</evidence>
<accession>A0A7D5JBZ6</accession>
<dbReference type="RefSeq" id="WP_178009576.1">
    <property type="nucleotide sequence ID" value="NZ_CP058316.1"/>
</dbReference>
<name>A0A7D5JBZ6_9MICO</name>
<dbReference type="EMBL" id="CP058316">
    <property type="protein sequence ID" value="QLD10460.1"/>
    <property type="molecule type" value="Genomic_DNA"/>
</dbReference>
<protein>
    <submittedName>
        <fullName evidence="2">DUF2183 domain-containing protein</fullName>
    </submittedName>
</protein>
<proteinExistence type="predicted"/>
<evidence type="ECO:0000259" key="1">
    <source>
        <dbReference type="Pfam" id="PF09949"/>
    </source>
</evidence>
<dbReference type="InterPro" id="IPR052935">
    <property type="entry name" value="Mg2+_PAP"/>
</dbReference>
<evidence type="ECO:0000313" key="3">
    <source>
        <dbReference type="Proteomes" id="UP000509638"/>
    </source>
</evidence>
<organism evidence="2 3">
    <name type="scientific">Microbacterium oleivorans</name>
    <dbReference type="NCBI Taxonomy" id="273677"/>
    <lineage>
        <taxon>Bacteria</taxon>
        <taxon>Bacillati</taxon>
        <taxon>Actinomycetota</taxon>
        <taxon>Actinomycetes</taxon>
        <taxon>Micrococcales</taxon>
        <taxon>Microbacteriaceae</taxon>
        <taxon>Microbacterium</taxon>
    </lineage>
</organism>
<dbReference type="PANTHER" id="PTHR28208">
    <property type="entry name" value="PHOSPHATIDATE PHOSPHATASE APP1"/>
    <property type="match status" value="1"/>
</dbReference>
<dbReference type="PANTHER" id="PTHR28208:SF3">
    <property type="entry name" value="PHOSPHATIDATE PHOSPHATASE APP1"/>
    <property type="match status" value="1"/>
</dbReference>
<dbReference type="AlphaFoldDB" id="A0A7D5JBZ6"/>
<reference evidence="2 3" key="1">
    <citation type="submission" date="2020-06" db="EMBL/GenBank/DDBJ databases">
        <authorList>
            <person name="Jo H."/>
        </authorList>
    </citation>
    <scope>NUCLEOTIDE SEQUENCE [LARGE SCALE GENOMIC DNA]</scope>
    <source>
        <strain evidence="2 3">I46</strain>
    </source>
</reference>